<sequence>HSRSALLHLRCTSVWSLPLEFLVHTSAVEAMTTASRFHVTACPTLTKFCETLPSPTMRRNEKIRALARSVQEITESEEEDESQVPSPQSSVRSPFALVESPFLQRRSSSLSSPITARHCATKRLARGLSDPCIRRPNFGSQQLSPKLQEESLGLPPIPEAATPVTPVTPNMEMKEDNENEDFDSSEKS</sequence>
<dbReference type="AlphaFoldDB" id="A0A7I4Y220"/>
<evidence type="ECO:0000256" key="1">
    <source>
        <dbReference type="SAM" id="MobiDB-lite"/>
    </source>
</evidence>
<accession>A0A7I4Y220</accession>
<feature type="region of interest" description="Disordered" evidence="1">
    <location>
        <begin position="130"/>
        <end position="188"/>
    </location>
</feature>
<evidence type="ECO:0000256" key="2">
    <source>
        <dbReference type="SAM" id="SignalP"/>
    </source>
</evidence>
<keyword evidence="2" id="KW-0732">Signal</keyword>
<evidence type="ECO:0000313" key="4">
    <source>
        <dbReference type="WBParaSite" id="HCON_00040690-00003"/>
    </source>
</evidence>
<name>A0A7I4Y220_HAECO</name>
<protein>
    <submittedName>
        <fullName evidence="4">CapZ-interacting protein</fullName>
    </submittedName>
</protein>
<proteinExistence type="predicted"/>
<evidence type="ECO:0000313" key="3">
    <source>
        <dbReference type="Proteomes" id="UP000025227"/>
    </source>
</evidence>
<dbReference type="OrthoDB" id="5842689at2759"/>
<feature type="chain" id="PRO_5029806041" evidence="2">
    <location>
        <begin position="31"/>
        <end position="188"/>
    </location>
</feature>
<keyword evidence="3" id="KW-1185">Reference proteome</keyword>
<feature type="compositionally biased region" description="Low complexity" evidence="1">
    <location>
        <begin position="159"/>
        <end position="171"/>
    </location>
</feature>
<organism evidence="3 4">
    <name type="scientific">Haemonchus contortus</name>
    <name type="common">Barber pole worm</name>
    <dbReference type="NCBI Taxonomy" id="6289"/>
    <lineage>
        <taxon>Eukaryota</taxon>
        <taxon>Metazoa</taxon>
        <taxon>Ecdysozoa</taxon>
        <taxon>Nematoda</taxon>
        <taxon>Chromadorea</taxon>
        <taxon>Rhabditida</taxon>
        <taxon>Rhabditina</taxon>
        <taxon>Rhabditomorpha</taxon>
        <taxon>Strongyloidea</taxon>
        <taxon>Trichostrongylidae</taxon>
        <taxon>Haemonchus</taxon>
    </lineage>
</organism>
<dbReference type="Proteomes" id="UP000025227">
    <property type="component" value="Unplaced"/>
</dbReference>
<reference evidence="4" key="1">
    <citation type="submission" date="2020-12" db="UniProtKB">
        <authorList>
            <consortium name="WormBaseParasite"/>
        </authorList>
    </citation>
    <scope>IDENTIFICATION</scope>
    <source>
        <strain evidence="4">MHco3</strain>
    </source>
</reference>
<feature type="region of interest" description="Disordered" evidence="1">
    <location>
        <begin position="70"/>
        <end position="95"/>
    </location>
</feature>
<dbReference type="OMA" id="FQRNDST"/>
<feature type="compositionally biased region" description="Low complexity" evidence="1">
    <location>
        <begin position="83"/>
        <end position="94"/>
    </location>
</feature>
<dbReference type="WBParaSite" id="HCON_00040690-00003">
    <property type="protein sequence ID" value="HCON_00040690-00003"/>
    <property type="gene ID" value="HCON_00040690"/>
</dbReference>
<feature type="signal peptide" evidence="2">
    <location>
        <begin position="1"/>
        <end position="30"/>
    </location>
</feature>
<feature type="compositionally biased region" description="Acidic residues" evidence="1">
    <location>
        <begin position="175"/>
        <end position="188"/>
    </location>
</feature>